<sequence length="303" mass="34681">MPFLFNVLIWCGIFSLRVAAEIQVIGTGSGRTGTTTLHEALSILGYKTYHVKEILTSGRTSDIDYWLNAYSKNCSDPEGLRKLFESGEYGASAHAIHFPCLEKMLFDLYPNARVIHTERKDAEQWHNSVSNSICIQDSKSFRIMEVIGFFVPTIRRVRNQIIPHLFAMVMFGSAQPIEVSKISKDFCLGRKEEMIAHYHAHNARIKTTVPKKRLLVITNHKQGWEPICNFLGKEIPDVPYPHLNKRDSMFVEILTKVIGNNPTIAKYAEWCGLLGVGLLLRILLKRRRAFLRLKYESESKKKD</sequence>
<name>A0A7S1BC41_9STRA</name>
<organism evidence="2">
    <name type="scientific">Corethron hystrix</name>
    <dbReference type="NCBI Taxonomy" id="216773"/>
    <lineage>
        <taxon>Eukaryota</taxon>
        <taxon>Sar</taxon>
        <taxon>Stramenopiles</taxon>
        <taxon>Ochrophyta</taxon>
        <taxon>Bacillariophyta</taxon>
        <taxon>Coscinodiscophyceae</taxon>
        <taxon>Corethrophycidae</taxon>
        <taxon>Corethrales</taxon>
        <taxon>Corethraceae</taxon>
        <taxon>Corethron</taxon>
    </lineage>
</organism>
<protein>
    <recommendedName>
        <fullName evidence="3">Sulfotransferase domain-containing protein</fullName>
    </recommendedName>
</protein>
<dbReference type="InterPro" id="IPR027417">
    <property type="entry name" value="P-loop_NTPase"/>
</dbReference>
<evidence type="ECO:0000256" key="1">
    <source>
        <dbReference type="SAM" id="SignalP"/>
    </source>
</evidence>
<dbReference type="PANTHER" id="PTHR36978">
    <property type="entry name" value="P-LOOP CONTAINING NUCLEOTIDE TRIPHOSPHATE HYDROLASE"/>
    <property type="match status" value="1"/>
</dbReference>
<dbReference type="PANTHER" id="PTHR36978:SF4">
    <property type="entry name" value="P-LOOP CONTAINING NUCLEOSIDE TRIPHOSPHATE HYDROLASE PROTEIN"/>
    <property type="match status" value="1"/>
</dbReference>
<dbReference type="Gene3D" id="3.40.50.300">
    <property type="entry name" value="P-loop containing nucleotide triphosphate hydrolases"/>
    <property type="match status" value="1"/>
</dbReference>
<keyword evidence="1" id="KW-0732">Signal</keyword>
<dbReference type="AlphaFoldDB" id="A0A7S1BC41"/>
<feature type="signal peptide" evidence="1">
    <location>
        <begin position="1"/>
        <end position="19"/>
    </location>
</feature>
<proteinExistence type="predicted"/>
<dbReference type="SUPFAM" id="SSF52540">
    <property type="entry name" value="P-loop containing nucleoside triphosphate hydrolases"/>
    <property type="match status" value="1"/>
</dbReference>
<dbReference type="EMBL" id="HBFR01012633">
    <property type="protein sequence ID" value="CAD8881927.1"/>
    <property type="molecule type" value="Transcribed_RNA"/>
</dbReference>
<evidence type="ECO:0008006" key="3">
    <source>
        <dbReference type="Google" id="ProtNLM"/>
    </source>
</evidence>
<feature type="chain" id="PRO_5031218689" description="Sulfotransferase domain-containing protein" evidence="1">
    <location>
        <begin position="20"/>
        <end position="303"/>
    </location>
</feature>
<gene>
    <name evidence="2" type="ORF">CHYS00102_LOCUS9115</name>
</gene>
<accession>A0A7S1BC41</accession>
<reference evidence="2" key="1">
    <citation type="submission" date="2021-01" db="EMBL/GenBank/DDBJ databases">
        <authorList>
            <person name="Corre E."/>
            <person name="Pelletier E."/>
            <person name="Niang G."/>
            <person name="Scheremetjew M."/>
            <person name="Finn R."/>
            <person name="Kale V."/>
            <person name="Holt S."/>
            <person name="Cochrane G."/>
            <person name="Meng A."/>
            <person name="Brown T."/>
            <person name="Cohen L."/>
        </authorList>
    </citation>
    <scope>NUCLEOTIDE SEQUENCE</scope>
    <source>
        <strain evidence="2">308</strain>
    </source>
</reference>
<evidence type="ECO:0000313" key="2">
    <source>
        <dbReference type="EMBL" id="CAD8881927.1"/>
    </source>
</evidence>
<dbReference type="InterPro" id="IPR040632">
    <property type="entry name" value="Sulfotransfer_4"/>
</dbReference>
<dbReference type="Pfam" id="PF17784">
    <property type="entry name" value="Sulfotransfer_4"/>
    <property type="match status" value="1"/>
</dbReference>